<dbReference type="Proteomes" id="UP000789833">
    <property type="component" value="Unassembled WGS sequence"/>
</dbReference>
<dbReference type="PANTHER" id="PTHR34297">
    <property type="entry name" value="HYPOTHETICAL CYTOSOLIC PROTEIN-RELATED"/>
    <property type="match status" value="1"/>
</dbReference>
<sequence>MKIAKGEKHEVSTLILQTIIFICVTEETNVKILPPRFMKKFYAIINKEFQHSAVIHFADEKVIDIDLFIAVEYHQPILEVCRMLQLKIKNEIEILTGYHVRNVHISVDGLWKK</sequence>
<dbReference type="InterPro" id="IPR005531">
    <property type="entry name" value="Asp23"/>
</dbReference>
<accession>A0ABN8A4B3</accession>
<comment type="caution">
    <text evidence="2">The sequence shown here is derived from an EMBL/GenBank/DDBJ whole genome shotgun (WGS) entry which is preliminary data.</text>
</comment>
<dbReference type="Pfam" id="PF03780">
    <property type="entry name" value="Asp23"/>
    <property type="match status" value="1"/>
</dbReference>
<dbReference type="EMBL" id="CAKJTJ010000002">
    <property type="protein sequence ID" value="CAG9619844.1"/>
    <property type="molecule type" value="Genomic_DNA"/>
</dbReference>
<proteinExistence type="inferred from homology"/>
<evidence type="ECO:0000313" key="3">
    <source>
        <dbReference type="Proteomes" id="UP000789833"/>
    </source>
</evidence>
<keyword evidence="3" id="KW-1185">Reference proteome</keyword>
<gene>
    <name evidence="2" type="ORF">BACCIP111883_00612</name>
</gene>
<comment type="similarity">
    <text evidence="1">Belongs to the asp23 family.</text>
</comment>
<evidence type="ECO:0008006" key="4">
    <source>
        <dbReference type="Google" id="ProtNLM"/>
    </source>
</evidence>
<protein>
    <recommendedName>
        <fullName evidence="4">Asp23/Gls24 family envelope stress response protein</fullName>
    </recommendedName>
</protein>
<name>A0ABN8A4B3_9BACI</name>
<evidence type="ECO:0000313" key="2">
    <source>
        <dbReference type="EMBL" id="CAG9619844.1"/>
    </source>
</evidence>
<reference evidence="2 3" key="1">
    <citation type="submission" date="2021-10" db="EMBL/GenBank/DDBJ databases">
        <authorList>
            <person name="Criscuolo A."/>
        </authorList>
    </citation>
    <scope>NUCLEOTIDE SEQUENCE [LARGE SCALE GENOMIC DNA]</scope>
    <source>
        <strain evidence="3">CIP 111883</strain>
    </source>
</reference>
<dbReference type="RefSeq" id="WP_230499773.1">
    <property type="nucleotide sequence ID" value="NZ_CAKJTJ010000002.1"/>
</dbReference>
<evidence type="ECO:0000256" key="1">
    <source>
        <dbReference type="ARBA" id="ARBA00005721"/>
    </source>
</evidence>
<organism evidence="2 3">
    <name type="scientific">Sutcliffiella rhizosphaerae</name>
    <dbReference type="NCBI Taxonomy" id="2880967"/>
    <lineage>
        <taxon>Bacteria</taxon>
        <taxon>Bacillati</taxon>
        <taxon>Bacillota</taxon>
        <taxon>Bacilli</taxon>
        <taxon>Bacillales</taxon>
        <taxon>Bacillaceae</taxon>
        <taxon>Sutcliffiella</taxon>
    </lineage>
</organism>